<dbReference type="Proteomes" id="UP000298138">
    <property type="component" value="Unassembled WGS sequence"/>
</dbReference>
<feature type="compositionally biased region" description="Pro residues" evidence="1">
    <location>
        <begin position="168"/>
        <end position="179"/>
    </location>
</feature>
<feature type="region of interest" description="Disordered" evidence="1">
    <location>
        <begin position="245"/>
        <end position="291"/>
    </location>
</feature>
<sequence length="398" mass="42832">MQPVPANLPVHRHTAQSALPHHPHQSHPPQPHEVIELSDSDPEPPARLAAQRQSLPTVLQPAFDPIPRASSVVPPKSSPHRASASPAISSLIHDPIPAPPLNLPKTSDPSPASNLAFFNETPQTAAAAAANPTAAKKAEKRKSPGAHDKEKSPKTSKPNTAANSSAPSPKPAKPPPAPPRTGNGLLAGTLPGMGPTQAEPQLPTIYIHVPLNGETNKYVNFARLAEERYGWAALNPKLAKSKLGLQLESGDEMVDISESESNAETGGTGEPQEKPKKRQKRTYQDVYDKNDPFIDDSEMLWEEQAATSKDGFFVYSGPLVPEGQKAQIERADGTMRRGRGRGRGSRGGGAPSTRGKQPTGRKPRMSKQDKLQQQEMEKARQLQVAQEYAKEKGIAMNT</sequence>
<organism evidence="3 4">
    <name type="scientific">Ascodesmis nigricans</name>
    <dbReference type="NCBI Taxonomy" id="341454"/>
    <lineage>
        <taxon>Eukaryota</taxon>
        <taxon>Fungi</taxon>
        <taxon>Dikarya</taxon>
        <taxon>Ascomycota</taxon>
        <taxon>Pezizomycotina</taxon>
        <taxon>Pezizomycetes</taxon>
        <taxon>Pezizales</taxon>
        <taxon>Ascodesmidaceae</taxon>
        <taxon>Ascodesmis</taxon>
    </lineage>
</organism>
<feature type="compositionally biased region" description="Basic and acidic residues" evidence="1">
    <location>
        <begin position="366"/>
        <end position="380"/>
    </location>
</feature>
<feature type="compositionally biased region" description="Low complexity" evidence="1">
    <location>
        <begin position="155"/>
        <end position="167"/>
    </location>
</feature>
<dbReference type="OrthoDB" id="5576775at2759"/>
<evidence type="ECO:0000259" key="2">
    <source>
        <dbReference type="Pfam" id="PF08729"/>
    </source>
</evidence>
<keyword evidence="4" id="KW-1185">Reference proteome</keyword>
<dbReference type="InParanoid" id="A0A4S2MZN0"/>
<dbReference type="AlphaFoldDB" id="A0A4S2MZN0"/>
<accession>A0A4S2MZN0</accession>
<feature type="compositionally biased region" description="Basic and acidic residues" evidence="1">
    <location>
        <begin position="388"/>
        <end position="398"/>
    </location>
</feature>
<name>A0A4S2MZN0_9PEZI</name>
<evidence type="ECO:0000313" key="3">
    <source>
        <dbReference type="EMBL" id="TGZ82201.1"/>
    </source>
</evidence>
<feature type="compositionally biased region" description="Polar residues" evidence="1">
    <location>
        <begin position="104"/>
        <end position="113"/>
    </location>
</feature>
<reference evidence="3 4" key="1">
    <citation type="submission" date="2019-04" db="EMBL/GenBank/DDBJ databases">
        <title>Comparative genomics and transcriptomics to analyze fruiting body development in filamentous ascomycetes.</title>
        <authorList>
            <consortium name="DOE Joint Genome Institute"/>
            <person name="Lutkenhaus R."/>
            <person name="Traeger S."/>
            <person name="Breuer J."/>
            <person name="Kuo A."/>
            <person name="Lipzen A."/>
            <person name="Pangilinan J."/>
            <person name="Dilworth D."/>
            <person name="Sandor L."/>
            <person name="Poggeler S."/>
            <person name="Barry K."/>
            <person name="Grigoriev I.V."/>
            <person name="Nowrousian M."/>
        </authorList>
    </citation>
    <scope>NUCLEOTIDE SEQUENCE [LARGE SCALE GENOMIC DNA]</scope>
    <source>
        <strain evidence="3 4">CBS 389.68</strain>
    </source>
</reference>
<feature type="compositionally biased region" description="Basic and acidic residues" evidence="1">
    <location>
        <begin position="141"/>
        <end position="153"/>
    </location>
</feature>
<dbReference type="EMBL" id="ML220116">
    <property type="protein sequence ID" value="TGZ82201.1"/>
    <property type="molecule type" value="Genomic_DNA"/>
</dbReference>
<dbReference type="Pfam" id="PF08729">
    <property type="entry name" value="HUN"/>
    <property type="match status" value="1"/>
</dbReference>
<feature type="region of interest" description="Disordered" evidence="1">
    <location>
        <begin position="1"/>
        <end position="199"/>
    </location>
</feature>
<proteinExistence type="predicted"/>
<evidence type="ECO:0000256" key="1">
    <source>
        <dbReference type="SAM" id="MobiDB-lite"/>
    </source>
</evidence>
<feature type="compositionally biased region" description="Low complexity" evidence="1">
    <location>
        <begin position="119"/>
        <end position="135"/>
    </location>
</feature>
<gene>
    <name evidence="3" type="ORF">EX30DRAFT_370879</name>
</gene>
<feature type="compositionally biased region" description="Acidic residues" evidence="1">
    <location>
        <begin position="249"/>
        <end position="258"/>
    </location>
</feature>
<dbReference type="STRING" id="341454.A0A4S2MZN0"/>
<evidence type="ECO:0000313" key="4">
    <source>
        <dbReference type="Proteomes" id="UP000298138"/>
    </source>
</evidence>
<feature type="compositionally biased region" description="Basic and acidic residues" evidence="1">
    <location>
        <begin position="282"/>
        <end position="291"/>
    </location>
</feature>
<feature type="region of interest" description="Disordered" evidence="1">
    <location>
        <begin position="314"/>
        <end position="398"/>
    </location>
</feature>
<dbReference type="InterPro" id="IPR014840">
    <property type="entry name" value="HRD"/>
</dbReference>
<protein>
    <submittedName>
        <fullName evidence="3">Histone promoter control 2</fullName>
    </submittedName>
</protein>
<feature type="domain" description="Hpc2-related" evidence="2">
    <location>
        <begin position="276"/>
        <end position="319"/>
    </location>
</feature>